<sequence>MRARSVTAATEHGRHRFTHDASAVPLAHEERSQPTFGNVAFQPPEGPCSLLRQFDRKRAIVVAIDCVKRMLDRLVCELARSEFGAKGRTGYALSPAKSLDKALGERRIVDETNTLEAVGLGFGVFWIDLTLDEAPDELGSRDVSASERGHADVLDARTMLSFGYRR</sequence>
<evidence type="ECO:0000313" key="2">
    <source>
        <dbReference type="Proteomes" id="UP001321506"/>
    </source>
</evidence>
<protein>
    <submittedName>
        <fullName evidence="1">Uncharacterized protein</fullName>
    </submittedName>
</protein>
<name>A0AAW6T930_9MICO</name>
<keyword evidence="2" id="KW-1185">Reference proteome</keyword>
<dbReference type="AlphaFoldDB" id="A0AAW6T930"/>
<dbReference type="EMBL" id="JASATX010000007">
    <property type="protein sequence ID" value="MDI2099729.1"/>
    <property type="molecule type" value="Genomic_DNA"/>
</dbReference>
<comment type="caution">
    <text evidence="1">The sequence shown here is derived from an EMBL/GenBank/DDBJ whole genome shotgun (WGS) entry which is preliminary data.</text>
</comment>
<evidence type="ECO:0000313" key="1">
    <source>
        <dbReference type="EMBL" id="MDI2099729.1"/>
    </source>
</evidence>
<gene>
    <name evidence="1" type="ORF">QF206_12220</name>
</gene>
<accession>A0AAW6T930</accession>
<dbReference type="Proteomes" id="UP001321506">
    <property type="component" value="Unassembled WGS sequence"/>
</dbReference>
<proteinExistence type="predicted"/>
<organism evidence="1 2">
    <name type="scientific">Ruicaihuangia caeni</name>
    <dbReference type="NCBI Taxonomy" id="3042517"/>
    <lineage>
        <taxon>Bacteria</taxon>
        <taxon>Bacillati</taxon>
        <taxon>Actinomycetota</taxon>
        <taxon>Actinomycetes</taxon>
        <taxon>Micrococcales</taxon>
        <taxon>Microbacteriaceae</taxon>
        <taxon>Ruicaihuangia</taxon>
    </lineage>
</organism>
<reference evidence="1 2" key="1">
    <citation type="submission" date="2023-04" db="EMBL/GenBank/DDBJ databases">
        <title>Klugiella caeni sp. nov. isolated from the sludge of biochemical tank.</title>
        <authorList>
            <person name="Geng K."/>
        </authorList>
    </citation>
    <scope>NUCLEOTIDE SEQUENCE [LARGE SCALE GENOMIC DNA]</scope>
    <source>
        <strain evidence="1 2">YN-L-19</strain>
    </source>
</reference>